<dbReference type="PANTHER" id="PTHR28259:SF1">
    <property type="entry name" value="FLUORIDE EXPORT PROTEIN 1-RELATED"/>
    <property type="match status" value="1"/>
</dbReference>
<comment type="subcellular location">
    <subcellularLocation>
        <location evidence="1 10">Cell membrane</location>
        <topology evidence="1 10">Multi-pass membrane protein</topology>
    </subcellularLocation>
</comment>
<dbReference type="EMBL" id="JAGEOJ010000024">
    <property type="protein sequence ID" value="MBO2454107.1"/>
    <property type="molecule type" value="Genomic_DNA"/>
</dbReference>
<comment type="activity regulation">
    <text evidence="10">Na(+) is not transported, but it plays an essential structural role and its presence is essential for fluoride channel function.</text>
</comment>
<reference evidence="11" key="1">
    <citation type="submission" date="2021-03" db="EMBL/GenBank/DDBJ databases">
        <authorList>
            <person name="Kanchanasin P."/>
            <person name="Saeng-In P."/>
            <person name="Phongsopitanun W."/>
            <person name="Yuki M."/>
            <person name="Kudo T."/>
            <person name="Ohkuma M."/>
            <person name="Tanasupawat S."/>
        </authorList>
    </citation>
    <scope>NUCLEOTIDE SEQUENCE</scope>
    <source>
        <strain evidence="11">GKU 128</strain>
    </source>
</reference>
<evidence type="ECO:0000256" key="8">
    <source>
        <dbReference type="ARBA" id="ARBA00035585"/>
    </source>
</evidence>
<dbReference type="InterPro" id="IPR003691">
    <property type="entry name" value="FluC"/>
</dbReference>
<sequence length="174" mass="18420">MPGVEQPLAGERTDVFRSAAARRVRRHRDILAVIAIGGGIGSLARYFIAQAMPTAPGAMPWATFLINVTGCAALGALMVYVTQVWPPRRYVRPFWGVGFLGGYTTFSTYALELRGLLDHGSWAIAALYGFGSLAAGLTAVWAGASAARYASGRALRRRRAGAAGAAMETAEEDA</sequence>
<evidence type="ECO:0000313" key="12">
    <source>
        <dbReference type="Proteomes" id="UP000669179"/>
    </source>
</evidence>
<dbReference type="GO" id="GO:0062054">
    <property type="term" value="F:fluoride channel activity"/>
    <property type="evidence" value="ECO:0007669"/>
    <property type="project" value="UniProtKB-UniRule"/>
</dbReference>
<dbReference type="RefSeq" id="WP_208262250.1">
    <property type="nucleotide sequence ID" value="NZ_JAGEOJ010000024.1"/>
</dbReference>
<dbReference type="AlphaFoldDB" id="A0A939PJL8"/>
<feature type="transmembrane region" description="Helical" evidence="10">
    <location>
        <begin position="93"/>
        <end position="111"/>
    </location>
</feature>
<keyword evidence="3 10" id="KW-0812">Transmembrane</keyword>
<feature type="transmembrane region" description="Helical" evidence="10">
    <location>
        <begin position="61"/>
        <end position="81"/>
    </location>
</feature>
<dbReference type="Pfam" id="PF02537">
    <property type="entry name" value="CRCB"/>
    <property type="match status" value="1"/>
</dbReference>
<feature type="binding site" evidence="10">
    <location>
        <position position="104"/>
    </location>
    <ligand>
        <name>Na(+)</name>
        <dbReference type="ChEBI" id="CHEBI:29101"/>
        <note>structural</note>
    </ligand>
</feature>
<keyword evidence="5 10" id="KW-0472">Membrane</keyword>
<evidence type="ECO:0000256" key="4">
    <source>
        <dbReference type="ARBA" id="ARBA00022989"/>
    </source>
</evidence>
<keyword evidence="10" id="KW-0915">Sodium</keyword>
<evidence type="ECO:0000256" key="3">
    <source>
        <dbReference type="ARBA" id="ARBA00022692"/>
    </source>
</evidence>
<feature type="transmembrane region" description="Helical" evidence="10">
    <location>
        <begin position="30"/>
        <end position="49"/>
    </location>
</feature>
<evidence type="ECO:0000256" key="7">
    <source>
        <dbReference type="ARBA" id="ARBA00035120"/>
    </source>
</evidence>
<keyword evidence="10" id="KW-0479">Metal-binding</keyword>
<evidence type="ECO:0000256" key="9">
    <source>
        <dbReference type="ARBA" id="ARBA00049940"/>
    </source>
</evidence>
<evidence type="ECO:0000256" key="6">
    <source>
        <dbReference type="ARBA" id="ARBA00023303"/>
    </source>
</evidence>
<dbReference type="NCBIfam" id="TIGR00494">
    <property type="entry name" value="crcB"/>
    <property type="match status" value="1"/>
</dbReference>
<evidence type="ECO:0000256" key="2">
    <source>
        <dbReference type="ARBA" id="ARBA00022475"/>
    </source>
</evidence>
<evidence type="ECO:0000256" key="5">
    <source>
        <dbReference type="ARBA" id="ARBA00023136"/>
    </source>
</evidence>
<keyword evidence="10" id="KW-0813">Transport</keyword>
<comment type="similarity">
    <text evidence="7 10">Belongs to the fluoride channel Fluc/FEX (TC 1.A.43) family.</text>
</comment>
<keyword evidence="6 10" id="KW-0407">Ion channel</keyword>
<feature type="transmembrane region" description="Helical" evidence="10">
    <location>
        <begin position="123"/>
        <end position="149"/>
    </location>
</feature>
<proteinExistence type="inferred from homology"/>
<dbReference type="GO" id="GO:0140114">
    <property type="term" value="P:cellular detoxification of fluoride"/>
    <property type="evidence" value="ECO:0007669"/>
    <property type="project" value="UniProtKB-UniRule"/>
</dbReference>
<gene>
    <name evidence="10 11" type="primary">crcB</name>
    <name evidence="10" type="synonym">fluC</name>
    <name evidence="11" type="ORF">J4573_43955</name>
</gene>
<keyword evidence="12" id="KW-1185">Reference proteome</keyword>
<dbReference type="Proteomes" id="UP000669179">
    <property type="component" value="Unassembled WGS sequence"/>
</dbReference>
<comment type="function">
    <text evidence="9 10">Fluoride-specific ion channel. Important for reducing fluoride concentration in the cell, thus reducing its toxicity.</text>
</comment>
<dbReference type="PANTHER" id="PTHR28259">
    <property type="entry name" value="FLUORIDE EXPORT PROTEIN 1-RELATED"/>
    <property type="match status" value="1"/>
</dbReference>
<feature type="binding site" evidence="10">
    <location>
        <position position="101"/>
    </location>
    <ligand>
        <name>Na(+)</name>
        <dbReference type="ChEBI" id="CHEBI:29101"/>
        <note>structural</note>
    </ligand>
</feature>
<dbReference type="HAMAP" id="MF_00454">
    <property type="entry name" value="FluC"/>
    <property type="match status" value="1"/>
</dbReference>
<protein>
    <recommendedName>
        <fullName evidence="10">Fluoride-specific ion channel FluC</fullName>
    </recommendedName>
</protein>
<organism evidence="11 12">
    <name type="scientific">Actinomadura barringtoniae</name>
    <dbReference type="NCBI Taxonomy" id="1427535"/>
    <lineage>
        <taxon>Bacteria</taxon>
        <taxon>Bacillati</taxon>
        <taxon>Actinomycetota</taxon>
        <taxon>Actinomycetes</taxon>
        <taxon>Streptosporangiales</taxon>
        <taxon>Thermomonosporaceae</taxon>
        <taxon>Actinomadura</taxon>
    </lineage>
</organism>
<dbReference type="GO" id="GO:0046872">
    <property type="term" value="F:metal ion binding"/>
    <property type="evidence" value="ECO:0007669"/>
    <property type="project" value="UniProtKB-KW"/>
</dbReference>
<evidence type="ECO:0000256" key="10">
    <source>
        <dbReference type="HAMAP-Rule" id="MF_00454"/>
    </source>
</evidence>
<comment type="catalytic activity">
    <reaction evidence="8">
        <text>fluoride(in) = fluoride(out)</text>
        <dbReference type="Rhea" id="RHEA:76159"/>
        <dbReference type="ChEBI" id="CHEBI:17051"/>
    </reaction>
    <physiologicalReaction direction="left-to-right" evidence="8">
        <dbReference type="Rhea" id="RHEA:76160"/>
    </physiologicalReaction>
</comment>
<keyword evidence="2 10" id="KW-1003">Cell membrane</keyword>
<dbReference type="GO" id="GO:0005886">
    <property type="term" value="C:plasma membrane"/>
    <property type="evidence" value="ECO:0007669"/>
    <property type="project" value="UniProtKB-SubCell"/>
</dbReference>
<evidence type="ECO:0000256" key="1">
    <source>
        <dbReference type="ARBA" id="ARBA00004651"/>
    </source>
</evidence>
<name>A0A939PJL8_9ACTN</name>
<keyword evidence="10" id="KW-0406">Ion transport</keyword>
<keyword evidence="4 10" id="KW-1133">Transmembrane helix</keyword>
<comment type="caution">
    <text evidence="11">The sequence shown here is derived from an EMBL/GenBank/DDBJ whole genome shotgun (WGS) entry which is preliminary data.</text>
</comment>
<evidence type="ECO:0000313" key="11">
    <source>
        <dbReference type="EMBL" id="MBO2454107.1"/>
    </source>
</evidence>
<accession>A0A939PJL8</accession>